<evidence type="ECO:0000256" key="1">
    <source>
        <dbReference type="SAM" id="MobiDB-lite"/>
    </source>
</evidence>
<feature type="region of interest" description="Disordered" evidence="1">
    <location>
        <begin position="1"/>
        <end position="60"/>
    </location>
</feature>
<reference evidence="3" key="1">
    <citation type="submission" date="2015-07" db="EMBL/GenBank/DDBJ databases">
        <title>Transcriptome Assembly of Anthurium amnicola.</title>
        <authorList>
            <person name="Suzuki J."/>
        </authorList>
    </citation>
    <scope>NUCLEOTIDE SEQUENCE</scope>
</reference>
<feature type="transmembrane region" description="Helical" evidence="2">
    <location>
        <begin position="89"/>
        <end position="115"/>
    </location>
</feature>
<keyword evidence="2" id="KW-0472">Membrane</keyword>
<sequence length="239" mass="26769">MAPRTGSSSPPPSHNPYDDIDIDNQPDSSPDCPSSHFSSTHLAAPSKRQDITGSSRTARANSTRRNAFSILGQLNISRKVFSSTTIQTAALIAVYTICITTLWIIFCASYILTFYDDTKKLVRTSRVWARVKHGVRERLSMMGEDWEGLAKKYFDQPWTEFNPNADAANKNAHLNDQQRNTNSGSTKTPQKEWEEWLKTMMYKFVSGVAGQETSNKFYQYGGARFRPSAQAGGSNDGHR</sequence>
<dbReference type="AlphaFoldDB" id="A0A1D1YME6"/>
<protein>
    <submittedName>
        <fullName evidence="3">DNA primase TraC</fullName>
    </submittedName>
</protein>
<evidence type="ECO:0000313" key="3">
    <source>
        <dbReference type="EMBL" id="JAT55795.1"/>
    </source>
</evidence>
<keyword evidence="2" id="KW-1133">Transmembrane helix</keyword>
<gene>
    <name evidence="3" type="primary">traC_1</name>
    <name evidence="3" type="ORF">g.27142</name>
</gene>
<organism evidence="3">
    <name type="scientific">Anthurium amnicola</name>
    <dbReference type="NCBI Taxonomy" id="1678845"/>
    <lineage>
        <taxon>Eukaryota</taxon>
        <taxon>Viridiplantae</taxon>
        <taxon>Streptophyta</taxon>
        <taxon>Embryophyta</taxon>
        <taxon>Tracheophyta</taxon>
        <taxon>Spermatophyta</taxon>
        <taxon>Magnoliopsida</taxon>
        <taxon>Liliopsida</taxon>
        <taxon>Araceae</taxon>
        <taxon>Pothoideae</taxon>
        <taxon>Potheae</taxon>
        <taxon>Anthurium</taxon>
    </lineage>
</organism>
<accession>A0A1D1YME6</accession>
<evidence type="ECO:0000256" key="2">
    <source>
        <dbReference type="SAM" id="Phobius"/>
    </source>
</evidence>
<feature type="compositionally biased region" description="Low complexity" evidence="1">
    <location>
        <begin position="25"/>
        <end position="39"/>
    </location>
</feature>
<dbReference type="EMBL" id="GDJX01012141">
    <property type="protein sequence ID" value="JAT55795.1"/>
    <property type="molecule type" value="Transcribed_RNA"/>
</dbReference>
<proteinExistence type="predicted"/>
<name>A0A1D1YME6_9ARAE</name>
<keyword evidence="2" id="KW-0812">Transmembrane</keyword>